<dbReference type="Gene3D" id="3.90.1150.10">
    <property type="entry name" value="Aspartate Aminotransferase, domain 1"/>
    <property type="match status" value="1"/>
</dbReference>
<dbReference type="GO" id="GO:0055129">
    <property type="term" value="P:L-proline biosynthetic process"/>
    <property type="evidence" value="ECO:0007669"/>
    <property type="project" value="UniProtKB-UniPathway"/>
</dbReference>
<dbReference type="InterPro" id="IPR015421">
    <property type="entry name" value="PyrdxlP-dep_Trfase_major"/>
</dbReference>
<evidence type="ECO:0000256" key="6">
    <source>
        <dbReference type="ARBA" id="ARBA00022898"/>
    </source>
</evidence>
<keyword evidence="6 8" id="KW-0663">Pyridoxal phosphate</keyword>
<evidence type="ECO:0000256" key="7">
    <source>
        <dbReference type="ARBA" id="ARBA00030587"/>
    </source>
</evidence>
<comment type="similarity">
    <text evidence="8">Belongs to the class-III pyridoxal-phosphate-dependent aminotransferase family.</text>
</comment>
<sequence>MNEPAAASELIALEERYAAHNYHPLDVVLTRGEGPWVWDVAGKRYLDCLAAYSAVNQGHNHPRIIAALVEQAKLLGLTSRAFRNDKFGPFCKKLSELSGYERVLMMNSGAEAVETAIKAARKWGYEVKGVPAGKAKILVCEGNFHGRTTTIVGMSTDPGARDGYGPYTPGFEIVGYGDLAGAAAAFDEHVVAVLVEPVQGEGGVIIPPKDYLPGLRALCDKHNALLICDEIQSGLGRCGSLFAHTLAGVRADAVTIGKALSGGLYPVSAFLADDRVMQVFTPGSHGSTFGGNPIACAVANAALDVIVDEQLVQRSAELGAWMKTQLDEMTSSHIKELRGIGLWYGIELHPEAGGARKFCEALEQRGVLCKETHQHTIRLAPPLVVERADLEWALVQLEAVLGTA</sequence>
<keyword evidence="4 9" id="KW-0032">Aminotransferase</keyword>
<name>A0A0C2A7L3_9BACT</name>
<dbReference type="EMBL" id="JMCC02000001">
    <property type="protein sequence ID" value="KIG19568.1"/>
    <property type="molecule type" value="Genomic_DNA"/>
</dbReference>
<dbReference type="UniPathway" id="UPA00098">
    <property type="reaction ID" value="UER00358"/>
</dbReference>
<dbReference type="PROSITE" id="PS00600">
    <property type="entry name" value="AA_TRANSFER_CLASS_3"/>
    <property type="match status" value="1"/>
</dbReference>
<reference evidence="9 10" key="1">
    <citation type="submission" date="2014-12" db="EMBL/GenBank/DDBJ databases">
        <title>Genome assembly of Enhygromyxa salina DSM 15201.</title>
        <authorList>
            <person name="Sharma G."/>
            <person name="Subramanian S."/>
        </authorList>
    </citation>
    <scope>NUCLEOTIDE SEQUENCE [LARGE SCALE GENOMIC DNA]</scope>
    <source>
        <strain evidence="9 10">DSM 15201</strain>
    </source>
</reference>
<evidence type="ECO:0000256" key="8">
    <source>
        <dbReference type="RuleBase" id="RU003560"/>
    </source>
</evidence>
<dbReference type="InterPro" id="IPR049704">
    <property type="entry name" value="Aminotrans_3_PPA_site"/>
</dbReference>
<dbReference type="GO" id="GO:0030170">
    <property type="term" value="F:pyridoxal phosphate binding"/>
    <property type="evidence" value="ECO:0007669"/>
    <property type="project" value="InterPro"/>
</dbReference>
<dbReference type="PANTHER" id="PTHR11986">
    <property type="entry name" value="AMINOTRANSFERASE CLASS III"/>
    <property type="match status" value="1"/>
</dbReference>
<comment type="pathway">
    <text evidence="2">Amino-acid biosynthesis; L-proline biosynthesis; L-glutamate 5-semialdehyde from L-ornithine: step 1/1.</text>
</comment>
<dbReference type="InterPro" id="IPR005814">
    <property type="entry name" value="Aminotrans_3"/>
</dbReference>
<evidence type="ECO:0000256" key="5">
    <source>
        <dbReference type="ARBA" id="ARBA00022679"/>
    </source>
</evidence>
<comment type="cofactor">
    <cofactor evidence="1">
        <name>pyridoxal 5'-phosphate</name>
        <dbReference type="ChEBI" id="CHEBI:597326"/>
    </cofactor>
</comment>
<evidence type="ECO:0000256" key="1">
    <source>
        <dbReference type="ARBA" id="ARBA00001933"/>
    </source>
</evidence>
<gene>
    <name evidence="9" type="ORF">DB30_00077</name>
</gene>
<dbReference type="InterPro" id="IPR010164">
    <property type="entry name" value="Orn_aminotrans"/>
</dbReference>
<dbReference type="Pfam" id="PF00202">
    <property type="entry name" value="Aminotran_3"/>
    <property type="match status" value="1"/>
</dbReference>
<dbReference type="RefSeq" id="WP_052545924.1">
    <property type="nucleotide sequence ID" value="NZ_JMCC02000001.1"/>
</dbReference>
<dbReference type="PANTHER" id="PTHR11986:SF18">
    <property type="entry name" value="ORNITHINE AMINOTRANSFERASE, MITOCHONDRIAL"/>
    <property type="match status" value="1"/>
</dbReference>
<evidence type="ECO:0000256" key="3">
    <source>
        <dbReference type="ARBA" id="ARBA00012924"/>
    </source>
</evidence>
<dbReference type="GO" id="GO:0004587">
    <property type="term" value="F:ornithine aminotransferase activity"/>
    <property type="evidence" value="ECO:0007669"/>
    <property type="project" value="UniProtKB-EC"/>
</dbReference>
<evidence type="ECO:0000256" key="4">
    <source>
        <dbReference type="ARBA" id="ARBA00022576"/>
    </source>
</evidence>
<dbReference type="EC" id="2.6.1.13" evidence="3"/>
<dbReference type="GO" id="GO:0042802">
    <property type="term" value="F:identical protein binding"/>
    <property type="evidence" value="ECO:0007669"/>
    <property type="project" value="TreeGrafter"/>
</dbReference>
<organism evidence="9 10">
    <name type="scientific">Enhygromyxa salina</name>
    <dbReference type="NCBI Taxonomy" id="215803"/>
    <lineage>
        <taxon>Bacteria</taxon>
        <taxon>Pseudomonadati</taxon>
        <taxon>Myxococcota</taxon>
        <taxon>Polyangia</taxon>
        <taxon>Nannocystales</taxon>
        <taxon>Nannocystaceae</taxon>
        <taxon>Enhygromyxa</taxon>
    </lineage>
</organism>
<dbReference type="InterPro" id="IPR050103">
    <property type="entry name" value="Class-III_PLP-dep_AT"/>
</dbReference>
<dbReference type="InterPro" id="IPR015424">
    <property type="entry name" value="PyrdxlP-dep_Trfase"/>
</dbReference>
<keyword evidence="5 9" id="KW-0808">Transferase</keyword>
<comment type="caution">
    <text evidence="9">The sequence shown here is derived from an EMBL/GenBank/DDBJ whole genome shotgun (WGS) entry which is preliminary data.</text>
</comment>
<dbReference type="PIRSF" id="PIRSF000521">
    <property type="entry name" value="Transaminase_4ab_Lys_Orn"/>
    <property type="match status" value="1"/>
</dbReference>
<dbReference type="SUPFAM" id="SSF53383">
    <property type="entry name" value="PLP-dependent transferases"/>
    <property type="match status" value="1"/>
</dbReference>
<protein>
    <recommendedName>
        <fullName evidence="3">ornithine aminotransferase</fullName>
        <ecNumber evidence="3">2.6.1.13</ecNumber>
    </recommendedName>
    <alternativeName>
        <fullName evidence="7">Ornithine--oxo-acid aminotransferase</fullName>
    </alternativeName>
</protein>
<dbReference type="FunFam" id="3.40.640.10:FF:000011">
    <property type="entry name" value="Ornithine aminotransferase"/>
    <property type="match status" value="1"/>
</dbReference>
<dbReference type="InterPro" id="IPR015422">
    <property type="entry name" value="PyrdxlP-dep_Trfase_small"/>
</dbReference>
<dbReference type="NCBIfam" id="TIGR01885">
    <property type="entry name" value="Orn_aminotrans"/>
    <property type="match status" value="1"/>
</dbReference>
<dbReference type="AlphaFoldDB" id="A0A0C2A7L3"/>
<dbReference type="Proteomes" id="UP000031599">
    <property type="component" value="Unassembled WGS sequence"/>
</dbReference>
<evidence type="ECO:0000256" key="2">
    <source>
        <dbReference type="ARBA" id="ARBA00004998"/>
    </source>
</evidence>
<proteinExistence type="inferred from homology"/>
<evidence type="ECO:0000313" key="9">
    <source>
        <dbReference type="EMBL" id="KIG19568.1"/>
    </source>
</evidence>
<dbReference type="CDD" id="cd00610">
    <property type="entry name" value="OAT_like"/>
    <property type="match status" value="1"/>
</dbReference>
<evidence type="ECO:0000313" key="10">
    <source>
        <dbReference type="Proteomes" id="UP000031599"/>
    </source>
</evidence>
<accession>A0A0C2A7L3</accession>
<dbReference type="Gene3D" id="3.40.640.10">
    <property type="entry name" value="Type I PLP-dependent aspartate aminotransferase-like (Major domain)"/>
    <property type="match status" value="1"/>
</dbReference>